<feature type="transmembrane region" description="Helical" evidence="1">
    <location>
        <begin position="32"/>
        <end position="50"/>
    </location>
</feature>
<dbReference type="EMBL" id="CR931697">
    <property type="protein sequence ID" value="CAI34150.1"/>
    <property type="molecule type" value="Genomic_DNA"/>
</dbReference>
<proteinExistence type="predicted"/>
<feature type="transmembrane region" description="Helical" evidence="1">
    <location>
        <begin position="197"/>
        <end position="229"/>
    </location>
</feature>
<feature type="transmembrane region" description="Helical" evidence="1">
    <location>
        <begin position="88"/>
        <end position="107"/>
    </location>
</feature>
<name>Q4JZR9_STREE</name>
<gene>
    <name evidence="3" type="primary">wzy</name>
    <name evidence="2" type="ORF">SPC32A_0013</name>
    <name evidence="3" type="ORF">SPC32F_0013</name>
</gene>
<feature type="transmembrane region" description="Helical" evidence="1">
    <location>
        <begin position="62"/>
        <end position="82"/>
    </location>
</feature>
<feature type="transmembrane region" description="Helical" evidence="1">
    <location>
        <begin position="327"/>
        <end position="351"/>
    </location>
</feature>
<dbReference type="AlphaFoldDB" id="Q4JZR9"/>
<keyword evidence="1" id="KW-0812">Transmembrane</keyword>
<keyword evidence="1" id="KW-0472">Membrane</keyword>
<organism evidence="3">
    <name type="scientific">Streptococcus pneumoniae</name>
    <dbReference type="NCBI Taxonomy" id="1313"/>
    <lineage>
        <taxon>Bacteria</taxon>
        <taxon>Bacillati</taxon>
        <taxon>Bacillota</taxon>
        <taxon>Bacilli</taxon>
        <taxon>Lactobacillales</taxon>
        <taxon>Streptococcaceae</taxon>
        <taxon>Streptococcus</taxon>
    </lineage>
</organism>
<feature type="transmembrane region" description="Helical" evidence="1">
    <location>
        <begin position="7"/>
        <end position="26"/>
    </location>
</feature>
<accession>Q4JZR9</accession>
<feature type="transmembrane region" description="Helical" evidence="1">
    <location>
        <begin position="363"/>
        <end position="381"/>
    </location>
</feature>
<reference evidence="3" key="1">
    <citation type="journal article" date="2006" name="PLoS Genet.">
        <title>Genetic analysis of the capsular biosynthetic locus from all 90 pneumococcal serotypes.</title>
        <authorList>
            <person name="Bentley S.D."/>
            <person name="Aanensen D.M."/>
            <person name="Mavroidi A."/>
            <person name="Saunders D."/>
            <person name="Rabbinowitsch E."/>
            <person name="Collins M."/>
            <person name="Donohoe K."/>
            <person name="Harris D."/>
            <person name="Murphy L."/>
            <person name="Quail M.A."/>
            <person name="Samuel G."/>
            <person name="Skovsted I.C."/>
            <person name="Kaltoft M.S."/>
            <person name="Barrell B."/>
            <person name="Reeves P.R."/>
            <person name="Parkhill J."/>
            <person name="Spratt B.G."/>
        </authorList>
    </citation>
    <scope>NUCLEOTIDE SEQUENCE</scope>
    <source>
        <strain evidence="2">2813/41</strain>
        <strain evidence="3">Nr. 34375</strain>
    </source>
</reference>
<dbReference type="EMBL" id="CR931696">
    <property type="protein sequence ID" value="CAI34124.1"/>
    <property type="molecule type" value="Genomic_DNA"/>
</dbReference>
<evidence type="ECO:0000313" key="3">
    <source>
        <dbReference type="EMBL" id="CAI34150.1"/>
    </source>
</evidence>
<feature type="transmembrane region" description="Helical" evidence="1">
    <location>
        <begin position="163"/>
        <end position="185"/>
    </location>
</feature>
<protein>
    <submittedName>
        <fullName evidence="3">Oligosaccharide repeat unit polymerase Wzy</fullName>
    </submittedName>
</protein>
<feature type="transmembrane region" description="Helical" evidence="1">
    <location>
        <begin position="128"/>
        <end position="151"/>
    </location>
</feature>
<feature type="transmembrane region" description="Helical" evidence="1">
    <location>
        <begin position="241"/>
        <end position="260"/>
    </location>
</feature>
<evidence type="ECO:0000256" key="1">
    <source>
        <dbReference type="SAM" id="Phobius"/>
    </source>
</evidence>
<feature type="transmembrane region" description="Helical" evidence="1">
    <location>
        <begin position="281"/>
        <end position="307"/>
    </location>
</feature>
<keyword evidence="1" id="KW-1133">Transmembrane helix</keyword>
<evidence type="ECO:0000313" key="2">
    <source>
        <dbReference type="EMBL" id="CAI34124.1"/>
    </source>
</evidence>
<sequence>MDMNKITIRELIILFVLILFIFQNLLEKYFVYAQYIDEIVALLFLIHYFLRVVLNKSISKKFSRLVLLLLTIILITLISNFWNNVQTNILIISIDLFSIFKFIFIFLGAQSFLNDLTHKEIKRIILRVYFISNIYLSVLIVLAFLNIFIGLGMHQEYRYGLPTFSFIFGTPGQVINLSIIFLLLYQLNKLYNSKNNLIHLVLIFLLLLSTLKTRAIVLAIVFVYILYLFEIRNISSMKKRVLPVLGLGAVVGFEQFKTYFLTSDTPRLTLFKYGMLTMRRYFPLGSGFATYGSDIAAKNYSLLYYQYGFHNRYGMNPYDIRFLNDNFYPMIFAQFGFLGGILYVFLLLDYFRLLLRVASINDKVIKTSVFIYIFNVVLSSIQSSYPGTNSMVITTFLICLILRYSDKWRIL</sequence>